<dbReference type="Pfam" id="PF12697">
    <property type="entry name" value="Abhydrolase_6"/>
    <property type="match status" value="1"/>
</dbReference>
<dbReference type="InterPro" id="IPR052897">
    <property type="entry name" value="Sec-Metab_Biosynth_Hydrolase"/>
</dbReference>
<dbReference type="PANTHER" id="PTHR37017">
    <property type="entry name" value="AB HYDROLASE-1 DOMAIN-CONTAINING PROTEIN-RELATED"/>
    <property type="match status" value="1"/>
</dbReference>
<evidence type="ECO:0000313" key="2">
    <source>
        <dbReference type="EMBL" id="PQP15052.1"/>
    </source>
</evidence>
<evidence type="ECO:0000313" key="3">
    <source>
        <dbReference type="Proteomes" id="UP000239290"/>
    </source>
</evidence>
<dbReference type="Proteomes" id="UP000239290">
    <property type="component" value="Unassembled WGS sequence"/>
</dbReference>
<gene>
    <name evidence="2" type="ORF">C5613_39265</name>
</gene>
<feature type="domain" description="AB hydrolase-1" evidence="1">
    <location>
        <begin position="27"/>
        <end position="247"/>
    </location>
</feature>
<dbReference type="InterPro" id="IPR000073">
    <property type="entry name" value="AB_hydrolase_1"/>
</dbReference>
<dbReference type="EMBL" id="PUIO01000079">
    <property type="protein sequence ID" value="PQP15052.1"/>
    <property type="molecule type" value="Genomic_DNA"/>
</dbReference>
<dbReference type="RefSeq" id="WP_105422990.1">
    <property type="nucleotide sequence ID" value="NZ_PUIO01000079.1"/>
</dbReference>
<dbReference type="InterPro" id="IPR029058">
    <property type="entry name" value="AB_hydrolase_fold"/>
</dbReference>
<proteinExistence type="predicted"/>
<dbReference type="GO" id="GO:0016787">
    <property type="term" value="F:hydrolase activity"/>
    <property type="evidence" value="ECO:0007669"/>
    <property type="project" value="UniProtKB-KW"/>
</dbReference>
<sequence length="259" mass="27928">MSNNAAIDVTDSVDSSDILNVQRKPTVILVHGAFADASGWYDTMQLLLDDGFPVLAPAIPLRGVERDAAYVASIVATITGPVILVGHSYGGTVITNAACRAGDVRALVYIAAFLNEEGECIQEANDPVRFPGGLVGPSTTLRRPHPEADETDVYMELDVFHDEFAADLPRATTALMARAQRPLAASVFTEPSGPPAWKSLPSWALLATRDRAIPFAAQKYMADRAQARQREVESSHAVMNSNPEAVVTMVREAYECTRS</sequence>
<reference evidence="3" key="1">
    <citation type="submission" date="2018-02" db="EMBL/GenBank/DDBJ databases">
        <title>Draft genome sequencing of Rhodococcus opacus KU647198.</title>
        <authorList>
            <person name="Zheng B.-X."/>
        </authorList>
    </citation>
    <scope>NUCLEOTIDE SEQUENCE [LARGE SCALE GENOMIC DNA]</scope>
    <source>
        <strain evidence="3">04-OD7</strain>
    </source>
</reference>
<dbReference type="PANTHER" id="PTHR37017:SF11">
    <property type="entry name" value="ESTERASE_LIPASE_THIOESTERASE DOMAIN-CONTAINING PROTEIN"/>
    <property type="match status" value="1"/>
</dbReference>
<keyword evidence="2" id="KW-0378">Hydrolase</keyword>
<name>A0A2S8IKY3_RHOOP</name>
<accession>A0A2S8IKY3</accession>
<evidence type="ECO:0000259" key="1">
    <source>
        <dbReference type="Pfam" id="PF12697"/>
    </source>
</evidence>
<protein>
    <submittedName>
        <fullName evidence="2">Alpha/beta hydrolase</fullName>
    </submittedName>
</protein>
<comment type="caution">
    <text evidence="2">The sequence shown here is derived from an EMBL/GenBank/DDBJ whole genome shotgun (WGS) entry which is preliminary data.</text>
</comment>
<dbReference type="AlphaFoldDB" id="A0A2S8IKY3"/>
<dbReference type="SUPFAM" id="SSF53474">
    <property type="entry name" value="alpha/beta-Hydrolases"/>
    <property type="match status" value="1"/>
</dbReference>
<organism evidence="2 3">
    <name type="scientific">Rhodococcus opacus</name>
    <name type="common">Nocardia opaca</name>
    <dbReference type="NCBI Taxonomy" id="37919"/>
    <lineage>
        <taxon>Bacteria</taxon>
        <taxon>Bacillati</taxon>
        <taxon>Actinomycetota</taxon>
        <taxon>Actinomycetes</taxon>
        <taxon>Mycobacteriales</taxon>
        <taxon>Nocardiaceae</taxon>
        <taxon>Rhodococcus</taxon>
    </lineage>
</organism>
<dbReference type="Gene3D" id="3.40.50.1820">
    <property type="entry name" value="alpha/beta hydrolase"/>
    <property type="match status" value="1"/>
</dbReference>